<name>A0A1Z4JEU7_LEPBY</name>
<dbReference type="AlphaFoldDB" id="A0A1Z4JEU7"/>
<keyword evidence="1" id="KW-0472">Membrane</keyword>
<evidence type="ECO:0000313" key="2">
    <source>
        <dbReference type="EMBL" id="BAY55271.1"/>
    </source>
</evidence>
<proteinExistence type="predicted"/>
<protein>
    <submittedName>
        <fullName evidence="2">Uncharacterized protein</fullName>
    </submittedName>
</protein>
<dbReference type="EMBL" id="AP018203">
    <property type="protein sequence ID" value="BAY55271.1"/>
    <property type="molecule type" value="Genomic_DNA"/>
</dbReference>
<gene>
    <name evidence="2" type="ORF">NIES2135_20940</name>
</gene>
<evidence type="ECO:0000313" key="3">
    <source>
        <dbReference type="Proteomes" id="UP000217895"/>
    </source>
</evidence>
<sequence length="129" mass="15355">MNQYSSYINSQEWRSKHPIWLRQAHNTCSMLPWLYIGKVKGKHHAYNMHHTHYRNLGREQLWIDVVPLSKFAHDWIIHGILSGFKRPSQQRNYPNMPQRVAHAWCRLPLLLKWIAICAIVLLFGISVFL</sequence>
<dbReference type="Proteomes" id="UP000217895">
    <property type="component" value="Chromosome"/>
</dbReference>
<keyword evidence="1" id="KW-1133">Transmembrane helix</keyword>
<evidence type="ECO:0000256" key="1">
    <source>
        <dbReference type="SAM" id="Phobius"/>
    </source>
</evidence>
<accession>A0A1Z4JEU7</accession>
<organism evidence="2 3">
    <name type="scientific">Leptolyngbya boryana NIES-2135</name>
    <dbReference type="NCBI Taxonomy" id="1973484"/>
    <lineage>
        <taxon>Bacteria</taxon>
        <taxon>Bacillati</taxon>
        <taxon>Cyanobacteriota</taxon>
        <taxon>Cyanophyceae</taxon>
        <taxon>Leptolyngbyales</taxon>
        <taxon>Leptolyngbyaceae</taxon>
        <taxon>Leptolyngbya group</taxon>
        <taxon>Leptolyngbya</taxon>
    </lineage>
</organism>
<keyword evidence="3" id="KW-1185">Reference proteome</keyword>
<keyword evidence="1" id="KW-0812">Transmembrane</keyword>
<feature type="transmembrane region" description="Helical" evidence="1">
    <location>
        <begin position="109"/>
        <end position="128"/>
    </location>
</feature>
<reference evidence="2 3" key="1">
    <citation type="submission" date="2017-06" db="EMBL/GenBank/DDBJ databases">
        <title>Genome sequencing of cyanobaciteial culture collection at National Institute for Environmental Studies (NIES).</title>
        <authorList>
            <person name="Hirose Y."/>
            <person name="Shimura Y."/>
            <person name="Fujisawa T."/>
            <person name="Nakamura Y."/>
            <person name="Kawachi M."/>
        </authorList>
    </citation>
    <scope>NUCLEOTIDE SEQUENCE [LARGE SCALE GENOMIC DNA]</scope>
    <source>
        <strain evidence="2 3">NIES-2135</strain>
    </source>
</reference>